<dbReference type="InterPro" id="IPR001661">
    <property type="entry name" value="Glyco_hydro_37"/>
</dbReference>
<evidence type="ECO:0000313" key="3">
    <source>
        <dbReference type="EMBL" id="MCG2616907.1"/>
    </source>
</evidence>
<evidence type="ECO:0000256" key="1">
    <source>
        <dbReference type="ARBA" id="ARBA00022801"/>
    </source>
</evidence>
<sequence length="505" mass="58250">MLKHPELFYLDDLQELFTDVQLQRIFPDQKTFADCTPLFPVAEILERYKAFKRAGDGELMSFIVTHFRLPQPIPQPEEQWNFPIDEHISRLWEILSRHPQEGGGTLIPLPKSSIVPGGRFREIFYWDTYFTMLGLQVAGLTQKIEDMVDNFAWLIDTFGLIPNGNRTYFLTRSQPPFFSHMIDLLQEERGDHVALKYLPQLTAEYNFWMHDAHLLTPENNAAARTVLMPDGTILNRYWDEMNTPRLEGYAADLKTHEHAIADPSDHYRHVRGACESGWDFSGRWFRDGKKITTINTCEYIPVDLNCLLWHLEKMMAEAYILDGKPETAAEYQMKALTRQKAIESFCWNDDLQTYCDYNFIEQRSSGKLTMAMAYPLFCGIASKEQAAKVLDKLEQDFLKDGGLITTPNQTGQQWDAPNGWAPLQWIGYKAAIRYDRTTLSNKIALNWTVNVENVFKRTGKLMEKYNVVDTELLAGGGEYKNQDGFGWTNGVYVKLKKLVGMTVSR</sequence>
<dbReference type="PROSITE" id="PS00928">
    <property type="entry name" value="TREHALASE_2"/>
    <property type="match status" value="1"/>
</dbReference>
<name>A0ABS9KXE1_9BACT</name>
<organism evidence="3 4">
    <name type="scientific">Terrimonas ginsenosidimutans</name>
    <dbReference type="NCBI Taxonomy" id="2908004"/>
    <lineage>
        <taxon>Bacteria</taxon>
        <taxon>Pseudomonadati</taxon>
        <taxon>Bacteroidota</taxon>
        <taxon>Chitinophagia</taxon>
        <taxon>Chitinophagales</taxon>
        <taxon>Chitinophagaceae</taxon>
        <taxon>Terrimonas</taxon>
    </lineage>
</organism>
<evidence type="ECO:0000313" key="4">
    <source>
        <dbReference type="Proteomes" id="UP001165367"/>
    </source>
</evidence>
<dbReference type="RefSeq" id="WP_237875444.1">
    <property type="nucleotide sequence ID" value="NZ_JAKLTR010000016.1"/>
</dbReference>
<proteinExistence type="predicted"/>
<dbReference type="Proteomes" id="UP001165367">
    <property type="component" value="Unassembled WGS sequence"/>
</dbReference>
<dbReference type="SUPFAM" id="SSF48208">
    <property type="entry name" value="Six-hairpin glycosidases"/>
    <property type="match status" value="1"/>
</dbReference>
<reference evidence="3" key="1">
    <citation type="submission" date="2022-01" db="EMBL/GenBank/DDBJ databases">
        <authorList>
            <person name="Jo J.-H."/>
            <person name="Im W.-T."/>
        </authorList>
    </citation>
    <scope>NUCLEOTIDE SEQUENCE</scope>
    <source>
        <strain evidence="3">NA20</strain>
    </source>
</reference>
<accession>A0ABS9KXE1</accession>
<dbReference type="EMBL" id="JAKLTR010000016">
    <property type="protein sequence ID" value="MCG2616907.1"/>
    <property type="molecule type" value="Genomic_DNA"/>
</dbReference>
<dbReference type="PANTHER" id="PTHR23403:SF1">
    <property type="entry name" value="TREHALASE"/>
    <property type="match status" value="1"/>
</dbReference>
<dbReference type="InterPro" id="IPR012341">
    <property type="entry name" value="6hp_glycosidase-like_sf"/>
</dbReference>
<dbReference type="InterPro" id="IPR008928">
    <property type="entry name" value="6-hairpin_glycosidase_sf"/>
</dbReference>
<keyword evidence="2" id="KW-0326">Glycosidase</keyword>
<dbReference type="NCBIfam" id="NF009773">
    <property type="entry name" value="PRK13270.1"/>
    <property type="match status" value="1"/>
</dbReference>
<keyword evidence="4" id="KW-1185">Reference proteome</keyword>
<dbReference type="InterPro" id="IPR018232">
    <property type="entry name" value="Glyco_hydro_37_CS"/>
</dbReference>
<dbReference type="PANTHER" id="PTHR23403">
    <property type="entry name" value="TREHALASE"/>
    <property type="match status" value="1"/>
</dbReference>
<dbReference type="PRINTS" id="PR00744">
    <property type="entry name" value="GLHYDRLASE37"/>
</dbReference>
<dbReference type="Pfam" id="PF01204">
    <property type="entry name" value="Trehalase"/>
    <property type="match status" value="1"/>
</dbReference>
<evidence type="ECO:0000256" key="2">
    <source>
        <dbReference type="ARBA" id="ARBA00023295"/>
    </source>
</evidence>
<dbReference type="Gene3D" id="1.50.10.10">
    <property type="match status" value="1"/>
</dbReference>
<protein>
    <submittedName>
        <fullName evidence="3">Alpha,alpha-trehalase TreF</fullName>
    </submittedName>
</protein>
<keyword evidence="1" id="KW-0378">Hydrolase</keyword>
<comment type="caution">
    <text evidence="3">The sequence shown here is derived from an EMBL/GenBank/DDBJ whole genome shotgun (WGS) entry which is preliminary data.</text>
</comment>
<gene>
    <name evidence="3" type="primary">treF</name>
    <name evidence="3" type="ORF">LZZ85_21600</name>
</gene>